<gene>
    <name evidence="1" type="ORF">UFOPK2837_00414</name>
</gene>
<dbReference type="AlphaFoldDB" id="A0A6J6TL65"/>
<sequence>MMREITECAKRMNPKPATINIVEPIIRIAELWPESEALPITTAANRGKKAKLAAIKPIKPGLTPNSIAR</sequence>
<proteinExistence type="predicted"/>
<protein>
    <submittedName>
        <fullName evidence="1">Unannotated protein</fullName>
    </submittedName>
</protein>
<organism evidence="1">
    <name type="scientific">freshwater metagenome</name>
    <dbReference type="NCBI Taxonomy" id="449393"/>
    <lineage>
        <taxon>unclassified sequences</taxon>
        <taxon>metagenomes</taxon>
        <taxon>ecological metagenomes</taxon>
    </lineage>
</organism>
<reference evidence="1" key="1">
    <citation type="submission" date="2020-05" db="EMBL/GenBank/DDBJ databases">
        <authorList>
            <person name="Chiriac C."/>
            <person name="Salcher M."/>
            <person name="Ghai R."/>
            <person name="Kavagutti S V."/>
        </authorList>
    </citation>
    <scope>NUCLEOTIDE SEQUENCE</scope>
</reference>
<dbReference type="EMBL" id="CAEZZF010000020">
    <property type="protein sequence ID" value="CAB4747828.1"/>
    <property type="molecule type" value="Genomic_DNA"/>
</dbReference>
<evidence type="ECO:0000313" key="1">
    <source>
        <dbReference type="EMBL" id="CAB4747828.1"/>
    </source>
</evidence>
<name>A0A6J6TL65_9ZZZZ</name>
<accession>A0A6J6TL65</accession>